<evidence type="ECO:0000256" key="2">
    <source>
        <dbReference type="ARBA" id="ARBA00022505"/>
    </source>
</evidence>
<dbReference type="GO" id="GO:0015689">
    <property type="term" value="P:molybdate ion transport"/>
    <property type="evidence" value="ECO:0007669"/>
    <property type="project" value="InterPro"/>
</dbReference>
<dbReference type="AlphaFoldDB" id="A0A5C5GA28"/>
<keyword evidence="9" id="KW-1185">Reference proteome</keyword>
<accession>A0A5C5GA28</accession>
<keyword evidence="3 6" id="KW-0479">Metal-binding</keyword>
<name>A0A5C5GA28_9RHOB</name>
<dbReference type="PANTHER" id="PTHR30632">
    <property type="entry name" value="MOLYBDATE-BINDING PERIPLASMIC PROTEIN"/>
    <property type="match status" value="1"/>
</dbReference>
<comment type="caution">
    <text evidence="8">The sequence shown here is derived from an EMBL/GenBank/DDBJ whole genome shotgun (WGS) entry which is preliminary data.</text>
</comment>
<dbReference type="InterPro" id="IPR005950">
    <property type="entry name" value="ModA"/>
</dbReference>
<feature type="signal peptide" evidence="7">
    <location>
        <begin position="1"/>
        <end position="17"/>
    </location>
</feature>
<comment type="subunit">
    <text evidence="5">The complex is composed of two ATP-binding proteins (ModC), two transmembrane proteins (ModB) and a solute-binding protein (ModA).</text>
</comment>
<dbReference type="EMBL" id="VFFF01000003">
    <property type="protein sequence ID" value="TNY30858.1"/>
    <property type="molecule type" value="Genomic_DNA"/>
</dbReference>
<keyword evidence="2 6" id="KW-0500">Molybdenum</keyword>
<dbReference type="Gene3D" id="3.40.190.10">
    <property type="entry name" value="Periplasmic binding protein-like II"/>
    <property type="match status" value="2"/>
</dbReference>
<gene>
    <name evidence="8" type="primary">modA</name>
    <name evidence="8" type="ORF">FHY64_17260</name>
</gene>
<evidence type="ECO:0000256" key="3">
    <source>
        <dbReference type="ARBA" id="ARBA00022723"/>
    </source>
</evidence>
<organism evidence="8 9">
    <name type="scientific">Pelagovum pacificum</name>
    <dbReference type="NCBI Taxonomy" id="2588711"/>
    <lineage>
        <taxon>Bacteria</taxon>
        <taxon>Pseudomonadati</taxon>
        <taxon>Pseudomonadota</taxon>
        <taxon>Alphaproteobacteria</taxon>
        <taxon>Rhodobacterales</taxon>
        <taxon>Paracoccaceae</taxon>
        <taxon>Pelagovum</taxon>
    </lineage>
</organism>
<evidence type="ECO:0000256" key="4">
    <source>
        <dbReference type="ARBA" id="ARBA00022729"/>
    </source>
</evidence>
<reference evidence="8 9" key="1">
    <citation type="submission" date="2019-06" db="EMBL/GenBank/DDBJ databases">
        <title>Genome of new Rhodobacteraceae sp. SM1903.</title>
        <authorList>
            <person name="Ren X."/>
        </authorList>
    </citation>
    <scope>NUCLEOTIDE SEQUENCE [LARGE SCALE GENOMIC DNA]</scope>
    <source>
        <strain evidence="8 9">SM1903</strain>
    </source>
</reference>
<dbReference type="GO" id="GO:0030973">
    <property type="term" value="F:molybdate ion binding"/>
    <property type="evidence" value="ECO:0007669"/>
    <property type="project" value="TreeGrafter"/>
</dbReference>
<dbReference type="InterPro" id="IPR050682">
    <property type="entry name" value="ModA/WtpA"/>
</dbReference>
<feature type="binding site" evidence="6">
    <location>
        <position position="27"/>
    </location>
    <ligand>
        <name>molybdate</name>
        <dbReference type="ChEBI" id="CHEBI:36264"/>
    </ligand>
</feature>
<dbReference type="GO" id="GO:1901359">
    <property type="term" value="F:tungstate binding"/>
    <property type="evidence" value="ECO:0007669"/>
    <property type="project" value="UniProtKB-ARBA"/>
</dbReference>
<feature type="binding site" evidence="6">
    <location>
        <position position="49"/>
    </location>
    <ligand>
        <name>molybdate</name>
        <dbReference type="ChEBI" id="CHEBI:36264"/>
    </ligand>
</feature>
<evidence type="ECO:0000256" key="1">
    <source>
        <dbReference type="ARBA" id="ARBA00009175"/>
    </source>
</evidence>
<dbReference type="RefSeq" id="WP_140197120.1">
    <property type="nucleotide sequence ID" value="NZ_CP065915.1"/>
</dbReference>
<evidence type="ECO:0000313" key="9">
    <source>
        <dbReference type="Proteomes" id="UP000314011"/>
    </source>
</evidence>
<feature type="binding site" evidence="6">
    <location>
        <position position="130"/>
    </location>
    <ligand>
        <name>molybdate</name>
        <dbReference type="ChEBI" id="CHEBI:36264"/>
    </ligand>
</feature>
<feature type="chain" id="PRO_5023090169" evidence="7">
    <location>
        <begin position="18"/>
        <end position="237"/>
    </location>
</feature>
<dbReference type="Pfam" id="PF13531">
    <property type="entry name" value="SBP_bac_11"/>
    <property type="match status" value="1"/>
</dbReference>
<proteinExistence type="inferred from homology"/>
<dbReference type="SUPFAM" id="SSF53850">
    <property type="entry name" value="Periplasmic binding protein-like II"/>
    <property type="match status" value="1"/>
</dbReference>
<dbReference type="OrthoDB" id="9785015at2"/>
<feature type="binding site" evidence="6">
    <location>
        <position position="157"/>
    </location>
    <ligand>
        <name>molybdate</name>
        <dbReference type="ChEBI" id="CHEBI:36264"/>
    </ligand>
</feature>
<dbReference type="FunFam" id="3.40.190.10:FF:000035">
    <property type="entry name" value="Molybdate ABC transporter substrate-binding protein"/>
    <property type="match status" value="1"/>
</dbReference>
<keyword evidence="4 7" id="KW-0732">Signal</keyword>
<protein>
    <submittedName>
        <fullName evidence="8">Molybdate ABC transporter substrate-binding protein</fullName>
    </submittedName>
</protein>
<feature type="binding site" evidence="6">
    <location>
        <position position="175"/>
    </location>
    <ligand>
        <name>molybdate</name>
        <dbReference type="ChEBI" id="CHEBI:36264"/>
    </ligand>
</feature>
<dbReference type="GO" id="GO:0030288">
    <property type="term" value="C:outer membrane-bounded periplasmic space"/>
    <property type="evidence" value="ECO:0007669"/>
    <property type="project" value="TreeGrafter"/>
</dbReference>
<sequence length="237" mass="24433">MFRWLFPILMFATPLPAEPLTIFAAASLAGPLDEVAAERDDVAIAYAGSGAIARQIDQGAPADVVLLANTDWMDWLDGRGLVTEPRLLFSNRIVLVAPAGAGTVELTDEGLDVALGDGRLAIGLVESVPAGIYGKAALEGLGLWDEVSTRLAEAENVRAALALVARGEAPLGLVYATDAAAEPGVSVVADLPEDSHPQILYVGALIAGNDAPGAAEFLDAVASHPAFPDAGFLPVDE</sequence>
<evidence type="ECO:0000256" key="6">
    <source>
        <dbReference type="PIRSR" id="PIRSR004846-1"/>
    </source>
</evidence>
<evidence type="ECO:0000256" key="7">
    <source>
        <dbReference type="SAM" id="SignalP"/>
    </source>
</evidence>
<dbReference type="Proteomes" id="UP000314011">
    <property type="component" value="Unassembled WGS sequence"/>
</dbReference>
<dbReference type="NCBIfam" id="TIGR01256">
    <property type="entry name" value="modA"/>
    <property type="match status" value="1"/>
</dbReference>
<comment type="similarity">
    <text evidence="1">Belongs to the bacterial solute-binding protein ModA family.</text>
</comment>
<evidence type="ECO:0000313" key="8">
    <source>
        <dbReference type="EMBL" id="TNY30858.1"/>
    </source>
</evidence>
<dbReference type="GO" id="GO:0046872">
    <property type="term" value="F:metal ion binding"/>
    <property type="evidence" value="ECO:0007669"/>
    <property type="project" value="UniProtKB-KW"/>
</dbReference>
<evidence type="ECO:0000256" key="5">
    <source>
        <dbReference type="ARBA" id="ARBA00062515"/>
    </source>
</evidence>
<dbReference type="PANTHER" id="PTHR30632:SF17">
    <property type="entry name" value="MOLYBDATE-BINDING PROTEIN MODA"/>
    <property type="match status" value="1"/>
</dbReference>
<dbReference type="PIRSF" id="PIRSF004846">
    <property type="entry name" value="ModA"/>
    <property type="match status" value="1"/>
</dbReference>